<evidence type="ECO:0000313" key="11">
    <source>
        <dbReference type="Proteomes" id="UP001177140"/>
    </source>
</evidence>
<dbReference type="GO" id="GO:0005886">
    <property type="term" value="C:plasma membrane"/>
    <property type="evidence" value="ECO:0007669"/>
    <property type="project" value="UniProtKB-SubCell"/>
</dbReference>
<gene>
    <name evidence="10" type="ORF">MKW94_016102</name>
</gene>
<keyword evidence="4" id="KW-0732">Signal</keyword>
<evidence type="ECO:0000259" key="9">
    <source>
        <dbReference type="SMART" id="SM00768"/>
    </source>
</evidence>
<evidence type="ECO:0000313" key="10">
    <source>
        <dbReference type="EMBL" id="MCL7042886.1"/>
    </source>
</evidence>
<dbReference type="AlphaFoldDB" id="A0AA42AXM3"/>
<keyword evidence="5" id="KW-0472">Membrane</keyword>
<organism evidence="10 11">
    <name type="scientific">Papaver nudicaule</name>
    <name type="common">Iceland poppy</name>
    <dbReference type="NCBI Taxonomy" id="74823"/>
    <lineage>
        <taxon>Eukaryota</taxon>
        <taxon>Viridiplantae</taxon>
        <taxon>Streptophyta</taxon>
        <taxon>Embryophyta</taxon>
        <taxon>Tracheophyta</taxon>
        <taxon>Spermatophyta</taxon>
        <taxon>Magnoliopsida</taxon>
        <taxon>Ranunculales</taxon>
        <taxon>Papaveraceae</taxon>
        <taxon>Papaveroideae</taxon>
        <taxon>Papaver</taxon>
    </lineage>
</organism>
<keyword evidence="3" id="KW-0336">GPI-anchor</keyword>
<keyword evidence="11" id="KW-1185">Reference proteome</keyword>
<evidence type="ECO:0000256" key="5">
    <source>
        <dbReference type="ARBA" id="ARBA00023136"/>
    </source>
</evidence>
<keyword evidence="7" id="KW-0325">Glycoprotein</keyword>
<dbReference type="SMART" id="SM00768">
    <property type="entry name" value="X8"/>
    <property type="match status" value="1"/>
</dbReference>
<dbReference type="Proteomes" id="UP001177140">
    <property type="component" value="Unassembled WGS sequence"/>
</dbReference>
<sequence>MKSLESHSHIKDKVSGLFAEIYPIEESKQNELDREEEQILHSSRRELLLHEDITNITPFTPITFPTVNPTTPTIITVPSTNPDTVMPSNPTAIPVPISSTNPLPTMTPINPVTTPITVPATNPVNPLVPGITTPVTVPVTPPMDNPVTNPFPPPVNVPVTNPVTTPVTTNPVTSPVTTTPVTNNPPTNPISGQSWCVAKTGAPVSTLQAALDYACGINPAACSAIQSSGNCYNPNTLQSHASYAFNSYYQKNPVPTSCDFGGAATLVNVNPKTWSRIYPNPDFPTMTILRKVGVPNFLYMMLT</sequence>
<evidence type="ECO:0000256" key="2">
    <source>
        <dbReference type="ARBA" id="ARBA00022475"/>
    </source>
</evidence>
<comment type="caution">
    <text evidence="10">The sequence shown here is derived from an EMBL/GenBank/DDBJ whole genome shotgun (WGS) entry which is preliminary data.</text>
</comment>
<dbReference type="PANTHER" id="PTHR31044:SF120">
    <property type="entry name" value="CARBOHYDRATE-BINDING X8 DOMAIN SUPERFAMILY PROTEIN"/>
    <property type="match status" value="1"/>
</dbReference>
<evidence type="ECO:0000256" key="6">
    <source>
        <dbReference type="ARBA" id="ARBA00023157"/>
    </source>
</evidence>
<dbReference type="GO" id="GO:0009506">
    <property type="term" value="C:plasmodesma"/>
    <property type="evidence" value="ECO:0007669"/>
    <property type="project" value="UniProtKB-ARBA"/>
</dbReference>
<dbReference type="PANTHER" id="PTHR31044">
    <property type="entry name" value="BETA-1,3 GLUCANASE"/>
    <property type="match status" value="1"/>
</dbReference>
<dbReference type="InterPro" id="IPR044788">
    <property type="entry name" value="X8_dom_prot"/>
</dbReference>
<evidence type="ECO:0000256" key="7">
    <source>
        <dbReference type="ARBA" id="ARBA00023180"/>
    </source>
</evidence>
<keyword evidence="2" id="KW-1003">Cell membrane</keyword>
<dbReference type="Pfam" id="PF07983">
    <property type="entry name" value="X8"/>
    <property type="match status" value="1"/>
</dbReference>
<comment type="subcellular location">
    <subcellularLocation>
        <location evidence="1">Cell membrane</location>
        <topology evidence="1">Lipid-anchor</topology>
        <topology evidence="1">GPI-anchor</topology>
    </subcellularLocation>
</comment>
<feature type="compositionally biased region" description="Low complexity" evidence="8">
    <location>
        <begin position="166"/>
        <end position="185"/>
    </location>
</feature>
<keyword evidence="3" id="KW-0449">Lipoprotein</keyword>
<accession>A0AA42AXM3</accession>
<evidence type="ECO:0000256" key="1">
    <source>
        <dbReference type="ARBA" id="ARBA00004609"/>
    </source>
</evidence>
<dbReference type="FunFam" id="1.20.58.1040:FF:000001">
    <property type="entry name" value="Glucan endo-1,3-beta-glucosidase 4"/>
    <property type="match status" value="1"/>
</dbReference>
<dbReference type="GO" id="GO:0098552">
    <property type="term" value="C:side of membrane"/>
    <property type="evidence" value="ECO:0007669"/>
    <property type="project" value="UniProtKB-KW"/>
</dbReference>
<dbReference type="InterPro" id="IPR012946">
    <property type="entry name" value="X8"/>
</dbReference>
<keyword evidence="6" id="KW-1015">Disulfide bond</keyword>
<feature type="region of interest" description="Disordered" evidence="8">
    <location>
        <begin position="166"/>
        <end position="187"/>
    </location>
</feature>
<evidence type="ECO:0000256" key="4">
    <source>
        <dbReference type="ARBA" id="ARBA00022729"/>
    </source>
</evidence>
<protein>
    <recommendedName>
        <fullName evidence="9">X8 domain-containing protein</fullName>
    </recommendedName>
</protein>
<name>A0AA42AXM3_PAPNU</name>
<dbReference type="Gene3D" id="1.20.58.1040">
    <property type="match status" value="1"/>
</dbReference>
<evidence type="ECO:0000256" key="8">
    <source>
        <dbReference type="SAM" id="MobiDB-lite"/>
    </source>
</evidence>
<proteinExistence type="predicted"/>
<reference evidence="10" key="1">
    <citation type="submission" date="2022-03" db="EMBL/GenBank/DDBJ databases">
        <title>A functionally conserved STORR gene fusion in Papaver species that diverged 16.8 million years ago.</title>
        <authorList>
            <person name="Catania T."/>
        </authorList>
    </citation>
    <scope>NUCLEOTIDE SEQUENCE</scope>
    <source>
        <strain evidence="10">S-191538</strain>
    </source>
</reference>
<dbReference type="EMBL" id="JAJJMA010240572">
    <property type="protein sequence ID" value="MCL7042886.1"/>
    <property type="molecule type" value="Genomic_DNA"/>
</dbReference>
<feature type="domain" description="X8" evidence="9">
    <location>
        <begin position="194"/>
        <end position="278"/>
    </location>
</feature>
<evidence type="ECO:0000256" key="3">
    <source>
        <dbReference type="ARBA" id="ARBA00022622"/>
    </source>
</evidence>